<protein>
    <recommendedName>
        <fullName evidence="11">Glycine--tRNA ligase beta subunit</fullName>
        <ecNumber evidence="11">6.1.1.14</ecNumber>
    </recommendedName>
    <alternativeName>
        <fullName evidence="11">Glycyl-tRNA synthetase beta subunit</fullName>
        <shortName evidence="11">GlyRS</shortName>
    </alternativeName>
</protein>
<dbReference type="PRINTS" id="PR01045">
    <property type="entry name" value="TRNASYNTHGB"/>
</dbReference>
<evidence type="ECO:0000256" key="1">
    <source>
        <dbReference type="ARBA" id="ARBA00004496"/>
    </source>
</evidence>
<keyword evidence="4 11" id="KW-0963">Cytoplasm</keyword>
<evidence type="ECO:0000313" key="13">
    <source>
        <dbReference type="EMBL" id="UVW35180.1"/>
    </source>
</evidence>
<reference evidence="13" key="1">
    <citation type="submission" date="2022-08" db="EMBL/GenBank/DDBJ databases">
        <title>Catabolic pathway analysis in culturable SAR92 clade bacteria reveals their overlooked roles in DMSP degradation in coastal seas.</title>
        <authorList>
            <person name="He X."/>
            <person name="Zhang X."/>
            <person name="Zhang Y."/>
        </authorList>
    </citation>
    <scope>NUCLEOTIDE SEQUENCE</scope>
    <source>
        <strain evidence="13">H455</strain>
    </source>
</reference>
<dbReference type="GO" id="GO:0004820">
    <property type="term" value="F:glycine-tRNA ligase activity"/>
    <property type="evidence" value="ECO:0007669"/>
    <property type="project" value="UniProtKB-EC"/>
</dbReference>
<dbReference type="Pfam" id="PF05746">
    <property type="entry name" value="DALR_1"/>
    <property type="match status" value="1"/>
</dbReference>
<evidence type="ECO:0000256" key="5">
    <source>
        <dbReference type="ARBA" id="ARBA00022598"/>
    </source>
</evidence>
<name>A0ABY5TN80_9GAMM</name>
<dbReference type="InterPro" id="IPR015944">
    <property type="entry name" value="Gly-tRNA-synth_bsu"/>
</dbReference>
<sequence length="693" mass="75979">MSKDFLVEIGTEELPPKILRLLSETFANGISKGLKDLQLGFDLMTVYAAPRRLAVLISELDEQTPDQDVVSWGPPLKVAFDADGQPTKAAEAFARKNGLAVESLAKLVENDGQQDKLCVRQSISGSNTETLLGDIINQSLTALPVPKPMRWGRSRQEFVRPVQWAVVLFGADTVAIDILGVTSGNLSRGHRFHSSGDIEITSPRIYRDALYDAFVMVDFDQRRELIRQGVMAEAEKANGQAVIDEDLLEEVTSLNEWPVPLMGRFEEHFLEVPAEALVSSMAQHQKYFHVVDTNNQLMPLFITVANIASSDPQQVISGNERVIRPRLADAAFFYSTDLKTTLEARRESLRKIVFQSKLGTVYDKTARVSELAKTLAPFVGADVTAAGRAGELCKSDLATEMVGEFDDLQGVMGRYYALNDGEDQAVAEALLEQYLPRFAGDAIPASTTGAALALADRLDTLVGIFAIGQQPSGSRDPFALRRASLGILRIIIERNIDIDLKVAIAGAAQQLALTEASDDCQEQVLTYIIDRLKAWYRDESITPEVFASVASMGLSNPLDMDARVKAVDQFSRATEAVALASANKRVLNILVKQGEANVAEKVDPTLFEDPAETQLAADIERLSLLIAPLVEERNYMGVLAALATLREPVDNFFDAVLVMADNLELRANRLALLHSLRQLFLNVADISHLVVGK</sequence>
<dbReference type="SUPFAM" id="SSF109604">
    <property type="entry name" value="HD-domain/PDEase-like"/>
    <property type="match status" value="1"/>
</dbReference>
<dbReference type="Pfam" id="PF02092">
    <property type="entry name" value="tRNA_synt_2f"/>
    <property type="match status" value="1"/>
</dbReference>
<evidence type="ECO:0000313" key="14">
    <source>
        <dbReference type="Proteomes" id="UP001059934"/>
    </source>
</evidence>
<dbReference type="NCBIfam" id="TIGR00211">
    <property type="entry name" value="glyS"/>
    <property type="match status" value="1"/>
</dbReference>
<keyword evidence="7 11" id="KW-0067">ATP-binding</keyword>
<dbReference type="EMBL" id="CP103416">
    <property type="protein sequence ID" value="UVW35180.1"/>
    <property type="molecule type" value="Genomic_DNA"/>
</dbReference>
<feature type="domain" description="DALR anticodon binding" evidence="12">
    <location>
        <begin position="586"/>
        <end position="689"/>
    </location>
</feature>
<accession>A0ABY5TN80</accession>
<comment type="subcellular location">
    <subcellularLocation>
        <location evidence="1 11">Cytoplasm</location>
    </subcellularLocation>
</comment>
<evidence type="ECO:0000259" key="12">
    <source>
        <dbReference type="SMART" id="SM00836"/>
    </source>
</evidence>
<evidence type="ECO:0000256" key="4">
    <source>
        <dbReference type="ARBA" id="ARBA00022490"/>
    </source>
</evidence>
<dbReference type="Proteomes" id="UP001059934">
    <property type="component" value="Chromosome"/>
</dbReference>
<dbReference type="SMART" id="SM00836">
    <property type="entry name" value="DALR_1"/>
    <property type="match status" value="1"/>
</dbReference>
<keyword evidence="14" id="KW-1185">Reference proteome</keyword>
<keyword evidence="6 11" id="KW-0547">Nucleotide-binding</keyword>
<evidence type="ECO:0000256" key="11">
    <source>
        <dbReference type="HAMAP-Rule" id="MF_00255"/>
    </source>
</evidence>
<dbReference type="PANTHER" id="PTHR30075">
    <property type="entry name" value="GLYCYL-TRNA SYNTHETASE"/>
    <property type="match status" value="1"/>
</dbReference>
<comment type="subunit">
    <text evidence="3 11">Tetramer of two alpha and two beta subunits.</text>
</comment>
<evidence type="ECO:0000256" key="9">
    <source>
        <dbReference type="ARBA" id="ARBA00023146"/>
    </source>
</evidence>
<comment type="similarity">
    <text evidence="2 11">Belongs to the class-II aminoacyl-tRNA synthetase family.</text>
</comment>
<dbReference type="HAMAP" id="MF_00255">
    <property type="entry name" value="Gly_tRNA_synth_beta"/>
    <property type="match status" value="1"/>
</dbReference>
<evidence type="ECO:0000256" key="7">
    <source>
        <dbReference type="ARBA" id="ARBA00022840"/>
    </source>
</evidence>
<evidence type="ECO:0000256" key="3">
    <source>
        <dbReference type="ARBA" id="ARBA00011209"/>
    </source>
</evidence>
<evidence type="ECO:0000256" key="6">
    <source>
        <dbReference type="ARBA" id="ARBA00022741"/>
    </source>
</evidence>
<evidence type="ECO:0000256" key="10">
    <source>
        <dbReference type="ARBA" id="ARBA00047937"/>
    </source>
</evidence>
<dbReference type="InterPro" id="IPR006194">
    <property type="entry name" value="Gly-tRNA-synth_heterodimer"/>
</dbReference>
<comment type="catalytic activity">
    <reaction evidence="10 11">
        <text>tRNA(Gly) + glycine + ATP = glycyl-tRNA(Gly) + AMP + diphosphate</text>
        <dbReference type="Rhea" id="RHEA:16013"/>
        <dbReference type="Rhea" id="RHEA-COMP:9664"/>
        <dbReference type="Rhea" id="RHEA-COMP:9683"/>
        <dbReference type="ChEBI" id="CHEBI:30616"/>
        <dbReference type="ChEBI" id="CHEBI:33019"/>
        <dbReference type="ChEBI" id="CHEBI:57305"/>
        <dbReference type="ChEBI" id="CHEBI:78442"/>
        <dbReference type="ChEBI" id="CHEBI:78522"/>
        <dbReference type="ChEBI" id="CHEBI:456215"/>
        <dbReference type="EC" id="6.1.1.14"/>
    </reaction>
</comment>
<proteinExistence type="inferred from homology"/>
<keyword evidence="9 11" id="KW-0030">Aminoacyl-tRNA synthetase</keyword>
<evidence type="ECO:0000256" key="8">
    <source>
        <dbReference type="ARBA" id="ARBA00022917"/>
    </source>
</evidence>
<dbReference type="EC" id="6.1.1.14" evidence="11"/>
<dbReference type="InterPro" id="IPR008909">
    <property type="entry name" value="DALR_anticod-bd"/>
</dbReference>
<organism evidence="13 14">
    <name type="scientific">SAR92 clade bacterium H455</name>
    <dbReference type="NCBI Taxonomy" id="2974818"/>
    <lineage>
        <taxon>Bacteria</taxon>
        <taxon>Pseudomonadati</taxon>
        <taxon>Pseudomonadota</taxon>
        <taxon>Gammaproteobacteria</taxon>
        <taxon>Cellvibrionales</taxon>
        <taxon>Porticoccaceae</taxon>
        <taxon>SAR92 clade</taxon>
    </lineage>
</organism>
<gene>
    <name evidence="11 13" type="primary">glyS</name>
    <name evidence="13" type="ORF">NYF23_00900</name>
</gene>
<keyword evidence="8 11" id="KW-0648">Protein biosynthesis</keyword>
<dbReference type="PROSITE" id="PS50861">
    <property type="entry name" value="AA_TRNA_LIGASE_II_GLYAB"/>
    <property type="match status" value="1"/>
</dbReference>
<keyword evidence="5 11" id="KW-0436">Ligase</keyword>
<dbReference type="PANTHER" id="PTHR30075:SF2">
    <property type="entry name" value="GLYCINE--TRNA LIGASE, CHLOROPLASTIC_MITOCHONDRIAL 2"/>
    <property type="match status" value="1"/>
</dbReference>
<evidence type="ECO:0000256" key="2">
    <source>
        <dbReference type="ARBA" id="ARBA00008226"/>
    </source>
</evidence>